<sequence>MAAAISEPHVDSDNIISKTEETSEMSEAVIRNEIRNQSTTNEQSHSKEPPVAESLHVINPPKELLSPIKHITEQSADKENTIFNDNSQTHDPGSILQ</sequence>
<dbReference type="InParanoid" id="A0A482X0A4"/>
<evidence type="ECO:0000313" key="3">
    <source>
        <dbReference type="Proteomes" id="UP000291343"/>
    </source>
</evidence>
<gene>
    <name evidence="2" type="ORF">LSTR_LSTR016755</name>
</gene>
<proteinExistence type="predicted"/>
<dbReference type="EMBL" id="QKKF02020963">
    <property type="protein sequence ID" value="RZF38956.1"/>
    <property type="molecule type" value="Genomic_DNA"/>
</dbReference>
<name>A0A482X0A4_LAOST</name>
<evidence type="ECO:0000313" key="2">
    <source>
        <dbReference type="EMBL" id="RZF38956.1"/>
    </source>
</evidence>
<feature type="region of interest" description="Disordered" evidence="1">
    <location>
        <begin position="1"/>
        <end position="29"/>
    </location>
</feature>
<protein>
    <submittedName>
        <fullName evidence="2">Uncharacterized protein</fullName>
    </submittedName>
</protein>
<feature type="compositionally biased region" description="Polar residues" evidence="1">
    <location>
        <begin position="81"/>
        <end position="97"/>
    </location>
</feature>
<evidence type="ECO:0000256" key="1">
    <source>
        <dbReference type="SAM" id="MobiDB-lite"/>
    </source>
</evidence>
<dbReference type="AlphaFoldDB" id="A0A482X0A4"/>
<keyword evidence="3" id="KW-1185">Reference proteome</keyword>
<feature type="region of interest" description="Disordered" evidence="1">
    <location>
        <begin position="72"/>
        <end position="97"/>
    </location>
</feature>
<reference evidence="2 3" key="1">
    <citation type="journal article" date="2017" name="Gigascience">
        <title>Genome sequence of the small brown planthopper, Laodelphax striatellus.</title>
        <authorList>
            <person name="Zhu J."/>
            <person name="Jiang F."/>
            <person name="Wang X."/>
            <person name="Yang P."/>
            <person name="Bao Y."/>
            <person name="Zhao W."/>
            <person name="Wang W."/>
            <person name="Lu H."/>
            <person name="Wang Q."/>
            <person name="Cui N."/>
            <person name="Li J."/>
            <person name="Chen X."/>
            <person name="Luo L."/>
            <person name="Yu J."/>
            <person name="Kang L."/>
            <person name="Cui F."/>
        </authorList>
    </citation>
    <scope>NUCLEOTIDE SEQUENCE [LARGE SCALE GENOMIC DNA]</scope>
    <source>
        <strain evidence="2">Lst14</strain>
    </source>
</reference>
<organism evidence="2 3">
    <name type="scientific">Laodelphax striatellus</name>
    <name type="common">Small brown planthopper</name>
    <name type="synonym">Delphax striatella</name>
    <dbReference type="NCBI Taxonomy" id="195883"/>
    <lineage>
        <taxon>Eukaryota</taxon>
        <taxon>Metazoa</taxon>
        <taxon>Ecdysozoa</taxon>
        <taxon>Arthropoda</taxon>
        <taxon>Hexapoda</taxon>
        <taxon>Insecta</taxon>
        <taxon>Pterygota</taxon>
        <taxon>Neoptera</taxon>
        <taxon>Paraneoptera</taxon>
        <taxon>Hemiptera</taxon>
        <taxon>Auchenorrhyncha</taxon>
        <taxon>Fulgoroidea</taxon>
        <taxon>Delphacidae</taxon>
        <taxon>Criomorphinae</taxon>
        <taxon>Laodelphax</taxon>
    </lineage>
</organism>
<dbReference type="OrthoDB" id="272624at2759"/>
<dbReference type="Proteomes" id="UP000291343">
    <property type="component" value="Unassembled WGS sequence"/>
</dbReference>
<accession>A0A482X0A4</accession>
<comment type="caution">
    <text evidence="2">The sequence shown here is derived from an EMBL/GenBank/DDBJ whole genome shotgun (WGS) entry which is preliminary data.</text>
</comment>
<feature type="region of interest" description="Disordered" evidence="1">
    <location>
        <begin position="34"/>
        <end position="53"/>
    </location>
</feature>